<dbReference type="InterPro" id="IPR044587">
    <property type="entry name" value="HSP21-like"/>
</dbReference>
<protein>
    <recommendedName>
        <fullName evidence="4">SHSP domain-containing protein</fullName>
    </recommendedName>
</protein>
<evidence type="ECO:0000259" key="4">
    <source>
        <dbReference type="PROSITE" id="PS01031"/>
    </source>
</evidence>
<evidence type="ECO:0000256" key="2">
    <source>
        <dbReference type="PROSITE-ProRule" id="PRU00285"/>
    </source>
</evidence>
<evidence type="ECO:0000256" key="3">
    <source>
        <dbReference type="RuleBase" id="RU003616"/>
    </source>
</evidence>
<dbReference type="GO" id="GO:0009408">
    <property type="term" value="P:response to heat"/>
    <property type="evidence" value="ECO:0007669"/>
    <property type="project" value="InterPro"/>
</dbReference>
<dbReference type="OrthoDB" id="9792695at2"/>
<dbReference type="AlphaFoldDB" id="A0A2U8E745"/>
<dbReference type="PANTHER" id="PTHR46733:SF4">
    <property type="entry name" value="HEAT SHOCK PROTEIN 21, CHLOROPLASTIC"/>
    <property type="match status" value="1"/>
</dbReference>
<dbReference type="SUPFAM" id="SSF49764">
    <property type="entry name" value="HSP20-like chaperones"/>
    <property type="match status" value="1"/>
</dbReference>
<reference evidence="5 6" key="1">
    <citation type="journal article" date="2018" name="Syst. Appl. Microbiol.">
        <title>Ereboglobus luteus gen. nov. sp. nov. from cockroach guts, and new insights into the oxygen relationship of the genera Opitutus and Didymococcus (Verrucomicrobia: Opitutaceae).</title>
        <authorList>
            <person name="Tegtmeier D."/>
            <person name="Belitz A."/>
            <person name="Radek R."/>
            <person name="Heimerl T."/>
            <person name="Brune A."/>
        </authorList>
    </citation>
    <scope>NUCLEOTIDE SEQUENCE [LARGE SCALE GENOMIC DNA]</scope>
    <source>
        <strain evidence="5 6">Ho45</strain>
    </source>
</reference>
<proteinExistence type="inferred from homology"/>
<feature type="domain" description="SHSP" evidence="4">
    <location>
        <begin position="47"/>
        <end position="151"/>
    </location>
</feature>
<dbReference type="Pfam" id="PF00011">
    <property type="entry name" value="HSP20"/>
    <property type="match status" value="1"/>
</dbReference>
<dbReference type="InterPro" id="IPR008978">
    <property type="entry name" value="HSP20-like_chaperone"/>
</dbReference>
<dbReference type="RefSeq" id="WP_108826573.1">
    <property type="nucleotide sequence ID" value="NZ_CP023004.1"/>
</dbReference>
<evidence type="ECO:0000313" key="5">
    <source>
        <dbReference type="EMBL" id="AWI10673.1"/>
    </source>
</evidence>
<evidence type="ECO:0000256" key="1">
    <source>
        <dbReference type="ARBA" id="ARBA00023016"/>
    </source>
</evidence>
<dbReference type="Gene3D" id="2.60.40.790">
    <property type="match status" value="1"/>
</dbReference>
<organism evidence="5 6">
    <name type="scientific">Ereboglobus luteus</name>
    <dbReference type="NCBI Taxonomy" id="1796921"/>
    <lineage>
        <taxon>Bacteria</taxon>
        <taxon>Pseudomonadati</taxon>
        <taxon>Verrucomicrobiota</taxon>
        <taxon>Opitutia</taxon>
        <taxon>Opitutales</taxon>
        <taxon>Opitutaceae</taxon>
        <taxon>Ereboglobus</taxon>
    </lineage>
</organism>
<dbReference type="InterPro" id="IPR002068">
    <property type="entry name" value="A-crystallin/Hsp20_dom"/>
</dbReference>
<sequence length="151" mass="16603">MKMTRYAYPYTLRPASAFGTELARRMAGDFDTQFEDLFGLFWGGKGNSCNGEFFPLDIYEDKDNSYVRAELPGIARGDITVEVVDGSLEISAARKTGDGDNSQTVTLKRSVLLPENTQADKISAASENGILTITLPKQEQAKPRKLTISVN</sequence>
<keyword evidence="6" id="KW-1185">Reference proteome</keyword>
<dbReference type="EMBL" id="CP023004">
    <property type="protein sequence ID" value="AWI10673.1"/>
    <property type="molecule type" value="Genomic_DNA"/>
</dbReference>
<name>A0A2U8E745_9BACT</name>
<gene>
    <name evidence="5" type="ORF">CKA38_12145</name>
</gene>
<dbReference type="Proteomes" id="UP000244896">
    <property type="component" value="Chromosome"/>
</dbReference>
<dbReference type="PROSITE" id="PS01031">
    <property type="entry name" value="SHSP"/>
    <property type="match status" value="1"/>
</dbReference>
<comment type="similarity">
    <text evidence="2 3">Belongs to the small heat shock protein (HSP20) family.</text>
</comment>
<keyword evidence="1" id="KW-0346">Stress response</keyword>
<dbReference type="CDD" id="cd06464">
    <property type="entry name" value="ACD_sHsps-like"/>
    <property type="match status" value="1"/>
</dbReference>
<accession>A0A2U8E745</accession>
<dbReference type="KEGG" id="elut:CKA38_12145"/>
<dbReference type="PANTHER" id="PTHR46733">
    <property type="entry name" value="26.5 KDA HEAT SHOCK PROTEIN, MITOCHONDRIAL"/>
    <property type="match status" value="1"/>
</dbReference>
<evidence type="ECO:0000313" key="6">
    <source>
        <dbReference type="Proteomes" id="UP000244896"/>
    </source>
</evidence>